<reference evidence="2" key="1">
    <citation type="submission" date="2023-06" db="EMBL/GenBank/DDBJ databases">
        <title>Genome-scale phylogeny and comparative genomics of the fungal order Sordariales.</title>
        <authorList>
            <consortium name="Lawrence Berkeley National Laboratory"/>
            <person name="Hensen N."/>
            <person name="Bonometti L."/>
            <person name="Westerberg I."/>
            <person name="Brannstrom I.O."/>
            <person name="Guillou S."/>
            <person name="Cros-Aarteil S."/>
            <person name="Calhoun S."/>
            <person name="Haridas S."/>
            <person name="Kuo A."/>
            <person name="Mondo S."/>
            <person name="Pangilinan J."/>
            <person name="Riley R."/>
            <person name="Labutti K."/>
            <person name="Andreopoulos B."/>
            <person name="Lipzen A."/>
            <person name="Chen C."/>
            <person name="Yanf M."/>
            <person name="Daum C."/>
            <person name="Ng V."/>
            <person name="Clum A."/>
            <person name="Steindorff A."/>
            <person name="Ohm R."/>
            <person name="Martin F."/>
            <person name="Silar P."/>
            <person name="Natvig D."/>
            <person name="Lalanne C."/>
            <person name="Gautier V."/>
            <person name="Ament-Velasquez S.L."/>
            <person name="Kruys A."/>
            <person name="Hutchinson M.I."/>
            <person name="Powell A.J."/>
            <person name="Barry K."/>
            <person name="Miller A.N."/>
            <person name="Grigoriev I.V."/>
            <person name="Debuchy R."/>
            <person name="Gladieux P."/>
            <person name="Thoren M.H."/>
            <person name="Johannesson H."/>
        </authorList>
    </citation>
    <scope>NUCLEOTIDE SEQUENCE</scope>
    <source>
        <strain evidence="2">SMH2532-1</strain>
    </source>
</reference>
<name>A0AA39XS15_9PEZI</name>
<dbReference type="EMBL" id="JAULSV010000007">
    <property type="protein sequence ID" value="KAK0638621.1"/>
    <property type="molecule type" value="Genomic_DNA"/>
</dbReference>
<feature type="region of interest" description="Disordered" evidence="1">
    <location>
        <begin position="1"/>
        <end position="22"/>
    </location>
</feature>
<proteinExistence type="predicted"/>
<dbReference type="Proteomes" id="UP001174936">
    <property type="component" value="Unassembled WGS sequence"/>
</dbReference>
<dbReference type="SUPFAM" id="SSF51182">
    <property type="entry name" value="RmlC-like cupins"/>
    <property type="match status" value="1"/>
</dbReference>
<accession>A0AA39XS15</accession>
<evidence type="ECO:0000256" key="1">
    <source>
        <dbReference type="SAM" id="MobiDB-lite"/>
    </source>
</evidence>
<evidence type="ECO:0000313" key="3">
    <source>
        <dbReference type="Proteomes" id="UP001174936"/>
    </source>
</evidence>
<protein>
    <submittedName>
        <fullName evidence="2">Uncharacterized protein</fullName>
    </submittedName>
</protein>
<dbReference type="AlphaFoldDB" id="A0AA39XS15"/>
<dbReference type="InterPro" id="IPR011051">
    <property type="entry name" value="RmlC_Cupin_sf"/>
</dbReference>
<gene>
    <name evidence="2" type="ORF">B0T16DRAFT_339219</name>
</gene>
<sequence>MSKWEIAPGRLLTDSSSSNKSEPIAYSSAYLASNQSVSLTSNSGGGTTFRLLTLPPGSTTSLPAEEDKLMVCSVAQGVVLAGKEEVMEFQVGPNGMWKVDPGMAFSVVNPFHLGAAVHVTGVSEGGE</sequence>
<keyword evidence="3" id="KW-1185">Reference proteome</keyword>
<organism evidence="2 3">
    <name type="scientific">Cercophora newfieldiana</name>
    <dbReference type="NCBI Taxonomy" id="92897"/>
    <lineage>
        <taxon>Eukaryota</taxon>
        <taxon>Fungi</taxon>
        <taxon>Dikarya</taxon>
        <taxon>Ascomycota</taxon>
        <taxon>Pezizomycotina</taxon>
        <taxon>Sordariomycetes</taxon>
        <taxon>Sordariomycetidae</taxon>
        <taxon>Sordariales</taxon>
        <taxon>Lasiosphaeriaceae</taxon>
        <taxon>Cercophora</taxon>
    </lineage>
</organism>
<comment type="caution">
    <text evidence="2">The sequence shown here is derived from an EMBL/GenBank/DDBJ whole genome shotgun (WGS) entry which is preliminary data.</text>
</comment>
<evidence type="ECO:0000313" key="2">
    <source>
        <dbReference type="EMBL" id="KAK0638621.1"/>
    </source>
</evidence>